<dbReference type="PANTHER" id="PTHR43694">
    <property type="entry name" value="RIBONUCLEASE J"/>
    <property type="match status" value="1"/>
</dbReference>
<dbReference type="EMBL" id="DUHT01000006">
    <property type="protein sequence ID" value="HIH64125.1"/>
    <property type="molecule type" value="Genomic_DNA"/>
</dbReference>
<gene>
    <name evidence="4" type="ORF">HA285_00725</name>
</gene>
<evidence type="ECO:0000256" key="1">
    <source>
        <dbReference type="ARBA" id="ARBA00022839"/>
    </source>
</evidence>
<dbReference type="SUPFAM" id="SSF56281">
    <property type="entry name" value="Metallo-hydrolase/oxidoreductase"/>
    <property type="match status" value="1"/>
</dbReference>
<organism evidence="4 5">
    <name type="scientific">Methanothermobacter thermautotrophicus</name>
    <name type="common">Methanobacterium thermoformicicum</name>
    <dbReference type="NCBI Taxonomy" id="145262"/>
    <lineage>
        <taxon>Archaea</taxon>
        <taxon>Methanobacteriati</taxon>
        <taxon>Methanobacteriota</taxon>
        <taxon>Methanomada group</taxon>
        <taxon>Methanobacteria</taxon>
        <taxon>Methanobacteriales</taxon>
        <taxon>Methanobacteriaceae</taxon>
        <taxon>Methanothermobacter</taxon>
    </lineage>
</organism>
<dbReference type="PANTHER" id="PTHR43694:SF1">
    <property type="entry name" value="RIBONUCLEASE J"/>
    <property type="match status" value="1"/>
</dbReference>
<dbReference type="Pfam" id="PF07521">
    <property type="entry name" value="RMMBL"/>
    <property type="match status" value="1"/>
</dbReference>
<dbReference type="CDD" id="cd07732">
    <property type="entry name" value="metallo-hydrolase-like_MBL-fold"/>
    <property type="match status" value="1"/>
</dbReference>
<accession>A0A7J4MU49</accession>
<sequence>MLWWSRWVHALHGGLIDSPGTPHILTPGDYMDFRFYGGVDEIGGNRIEVSCNGDGIFLDFGKRFNIENLYFDEFLQPRSFSGIADLIELEALPWIPGLYREDQVRYLGMRFEDEPAVSGILLSHPHLDHAGCLKYIRHDIPFYMTEESFLILKAIEDTSTLSSDLLHYKPKFHFKEKKRKTGNTSHMRDKNIKIERPIKLLEPYKAEDLGEFEITQAPVDHSVPGSCAYLIESEEAIVYTGDIRFRGRRDQESRKFVKKARKFSPTVMITEGTRIDQDNSTFEEDIERRTSDIAVNHRGLVIINYPIRDLDRFLTFYRAAENSDRTLAVSLKQAYIIKLFEGLGYPWLRDLAVYIPRRNWGLIAEDAFVCFDGEWIPAADLPEEYMEQDYRGWERAFLELDNTITCRDLREEPEEYLFQCDYFEFKEFIDIKPEGAAYIKSKTEPFNEEMEIDAERESNWLRHFGIYQYRRFHSSGHAGRSDLLGMIRDIEPESIYPIHTRNREEFLIFEDEGIRVLDPPQ</sequence>
<dbReference type="Proteomes" id="UP000538031">
    <property type="component" value="Unassembled WGS sequence"/>
</dbReference>
<keyword evidence="1" id="KW-0269">Exonuclease</keyword>
<dbReference type="InterPro" id="IPR001279">
    <property type="entry name" value="Metallo-B-lactamas"/>
</dbReference>
<keyword evidence="2" id="KW-0694">RNA-binding</keyword>
<proteinExistence type="predicted"/>
<comment type="caution">
    <text evidence="4">The sequence shown here is derived from an EMBL/GenBank/DDBJ whole genome shotgun (WGS) entry which is preliminary data.</text>
</comment>
<evidence type="ECO:0000256" key="2">
    <source>
        <dbReference type="ARBA" id="ARBA00022884"/>
    </source>
</evidence>
<dbReference type="InterPro" id="IPR042173">
    <property type="entry name" value="RNase_J_2"/>
</dbReference>
<dbReference type="GO" id="GO:0004540">
    <property type="term" value="F:RNA nuclease activity"/>
    <property type="evidence" value="ECO:0007669"/>
    <property type="project" value="UniProtKB-ARBA"/>
</dbReference>
<feature type="domain" description="Metallo-beta-lactamase" evidence="3">
    <location>
        <begin position="43"/>
        <end position="297"/>
    </location>
</feature>
<keyword evidence="1" id="KW-0540">Nuclease</keyword>
<dbReference type="SMART" id="SM00849">
    <property type="entry name" value="Lactamase_B"/>
    <property type="match status" value="1"/>
</dbReference>
<evidence type="ECO:0000313" key="4">
    <source>
        <dbReference type="EMBL" id="HIH64125.1"/>
    </source>
</evidence>
<dbReference type="Gene3D" id="3.40.50.10710">
    <property type="entry name" value="Metallo-hydrolase/oxidoreductase"/>
    <property type="match status" value="1"/>
</dbReference>
<dbReference type="GO" id="GO:0004527">
    <property type="term" value="F:exonuclease activity"/>
    <property type="evidence" value="ECO:0007669"/>
    <property type="project" value="UniProtKB-KW"/>
</dbReference>
<dbReference type="GO" id="GO:0003723">
    <property type="term" value="F:RNA binding"/>
    <property type="evidence" value="ECO:0007669"/>
    <property type="project" value="UniProtKB-KW"/>
</dbReference>
<dbReference type="AlphaFoldDB" id="A0A7J4MU49"/>
<dbReference type="Gene3D" id="3.60.15.10">
    <property type="entry name" value="Ribonuclease Z/Hydroxyacylglutathione hydrolase-like"/>
    <property type="match status" value="1"/>
</dbReference>
<protein>
    <submittedName>
        <fullName evidence="4">Ribonuclease J</fullName>
    </submittedName>
</protein>
<keyword evidence="1" id="KW-0378">Hydrolase</keyword>
<dbReference type="InterPro" id="IPR036866">
    <property type="entry name" value="RibonucZ/Hydroxyglut_hydro"/>
</dbReference>
<name>A0A7J4MU49_METTF</name>
<dbReference type="Pfam" id="PF00753">
    <property type="entry name" value="Lactamase_B"/>
    <property type="match status" value="1"/>
</dbReference>
<evidence type="ECO:0000313" key="5">
    <source>
        <dbReference type="Proteomes" id="UP000538031"/>
    </source>
</evidence>
<dbReference type="InterPro" id="IPR011108">
    <property type="entry name" value="RMMBL"/>
</dbReference>
<evidence type="ECO:0000259" key="3">
    <source>
        <dbReference type="SMART" id="SM00849"/>
    </source>
</evidence>
<reference evidence="5" key="1">
    <citation type="journal article" date="2020" name="bioRxiv">
        <title>A rank-normalized archaeal taxonomy based on genome phylogeny resolves widespread incomplete and uneven classifications.</title>
        <authorList>
            <person name="Rinke C."/>
            <person name="Chuvochina M."/>
            <person name="Mussig A.J."/>
            <person name="Chaumeil P.-A."/>
            <person name="Waite D.W."/>
            <person name="Whitman W.B."/>
            <person name="Parks D.H."/>
            <person name="Hugenholtz P."/>
        </authorList>
    </citation>
    <scope>NUCLEOTIDE SEQUENCE [LARGE SCALE GENOMIC DNA]</scope>
</reference>